<accession>A0A1M7XX09</accession>
<sequence>MVFVLLRQIMYNYFCIKDLFSIVFNVVHGYERILQMEYGMPTLIEFDTLRENAELCHDLGLKFIELNMNLPQYTEESFQNISYLAELSKEYGIYYTIHLDENLNVCDFNNRVAKAYEETVYETLRAAIRLGVPLLNMHMHKGIYITLPDKKVYLFEKHKDIYFKKLEQFRNRCEEIIGSKNLTVSVENTDGYQPFQKEGIELLLKSPAFTLTWDIGHSHAADGIDEEFLLDHQKRLKHFHIHDAIEKKNHLTLGTGEINLSEKLSIAENTGSRCVLETKTAVSLKESVKWLKERALF</sequence>
<name>A0A1M7XX09_9FIRM</name>
<protein>
    <submittedName>
        <fullName evidence="2">Sugar phosphate isomerase/epimerase</fullName>
    </submittedName>
</protein>
<dbReference type="Pfam" id="PF01261">
    <property type="entry name" value="AP_endonuc_2"/>
    <property type="match status" value="1"/>
</dbReference>
<evidence type="ECO:0000313" key="2">
    <source>
        <dbReference type="EMBL" id="SHO43377.1"/>
    </source>
</evidence>
<feature type="domain" description="Xylose isomerase-like TIM barrel" evidence="1">
    <location>
        <begin position="54"/>
        <end position="293"/>
    </location>
</feature>
<dbReference type="STRING" id="1121345.SAMN02745217_00212"/>
<gene>
    <name evidence="2" type="ORF">SAMN02745217_00212</name>
</gene>
<organism evidence="2 3">
    <name type="scientific">Anaerocolumna xylanovorans DSM 12503</name>
    <dbReference type="NCBI Taxonomy" id="1121345"/>
    <lineage>
        <taxon>Bacteria</taxon>
        <taxon>Bacillati</taxon>
        <taxon>Bacillota</taxon>
        <taxon>Clostridia</taxon>
        <taxon>Lachnospirales</taxon>
        <taxon>Lachnospiraceae</taxon>
        <taxon>Anaerocolumna</taxon>
    </lineage>
</organism>
<dbReference type="InterPro" id="IPR036237">
    <property type="entry name" value="Xyl_isomerase-like_sf"/>
</dbReference>
<evidence type="ECO:0000313" key="3">
    <source>
        <dbReference type="Proteomes" id="UP000184612"/>
    </source>
</evidence>
<proteinExistence type="predicted"/>
<dbReference type="EMBL" id="FRFD01000003">
    <property type="protein sequence ID" value="SHO43377.1"/>
    <property type="molecule type" value="Genomic_DNA"/>
</dbReference>
<keyword evidence="2" id="KW-0413">Isomerase</keyword>
<dbReference type="GO" id="GO:0016853">
    <property type="term" value="F:isomerase activity"/>
    <property type="evidence" value="ECO:0007669"/>
    <property type="project" value="UniProtKB-KW"/>
</dbReference>
<dbReference type="Gene3D" id="3.20.20.150">
    <property type="entry name" value="Divalent-metal-dependent TIM barrel enzymes"/>
    <property type="match status" value="1"/>
</dbReference>
<dbReference type="InterPro" id="IPR013022">
    <property type="entry name" value="Xyl_isomerase-like_TIM-brl"/>
</dbReference>
<reference evidence="2 3" key="1">
    <citation type="submission" date="2016-12" db="EMBL/GenBank/DDBJ databases">
        <authorList>
            <person name="Song W.-J."/>
            <person name="Kurnit D.M."/>
        </authorList>
    </citation>
    <scope>NUCLEOTIDE SEQUENCE [LARGE SCALE GENOMIC DNA]</scope>
    <source>
        <strain evidence="2 3">DSM 12503</strain>
    </source>
</reference>
<dbReference type="PANTHER" id="PTHR12110">
    <property type="entry name" value="HYDROXYPYRUVATE ISOMERASE"/>
    <property type="match status" value="1"/>
</dbReference>
<keyword evidence="3" id="KW-1185">Reference proteome</keyword>
<dbReference type="AlphaFoldDB" id="A0A1M7XX09"/>
<dbReference type="InterPro" id="IPR050312">
    <property type="entry name" value="IolE/XylAMocC-like"/>
</dbReference>
<dbReference type="PANTHER" id="PTHR12110:SF21">
    <property type="entry name" value="XYLOSE ISOMERASE-LIKE TIM BARREL DOMAIN-CONTAINING PROTEIN"/>
    <property type="match status" value="1"/>
</dbReference>
<dbReference type="Proteomes" id="UP000184612">
    <property type="component" value="Unassembled WGS sequence"/>
</dbReference>
<evidence type="ECO:0000259" key="1">
    <source>
        <dbReference type="Pfam" id="PF01261"/>
    </source>
</evidence>
<dbReference type="SUPFAM" id="SSF51658">
    <property type="entry name" value="Xylose isomerase-like"/>
    <property type="match status" value="1"/>
</dbReference>